<dbReference type="EMBL" id="LCIN01000002">
    <property type="protein sequence ID" value="KKT57620.1"/>
    <property type="molecule type" value="Genomic_DNA"/>
</dbReference>
<evidence type="ECO:0000256" key="1">
    <source>
        <dbReference type="SAM" id="MobiDB-lite"/>
    </source>
</evidence>
<gene>
    <name evidence="2" type="ORF">UW49_C0002G0016</name>
</gene>
<name>A0A0G1IEK3_9BACT</name>
<evidence type="ECO:0000313" key="3">
    <source>
        <dbReference type="Proteomes" id="UP000033977"/>
    </source>
</evidence>
<comment type="caution">
    <text evidence="2">The sequence shown here is derived from an EMBL/GenBank/DDBJ whole genome shotgun (WGS) entry which is preliminary data.</text>
</comment>
<proteinExistence type="predicted"/>
<dbReference type="AlphaFoldDB" id="A0A0G1IEK3"/>
<dbReference type="Proteomes" id="UP000033977">
    <property type="component" value="Unassembled WGS sequence"/>
</dbReference>
<accession>A0A0G1IEK3</accession>
<evidence type="ECO:0000313" key="2">
    <source>
        <dbReference type="EMBL" id="KKT57620.1"/>
    </source>
</evidence>
<feature type="region of interest" description="Disordered" evidence="1">
    <location>
        <begin position="44"/>
        <end position="66"/>
    </location>
</feature>
<protein>
    <submittedName>
        <fullName evidence="2">Uncharacterized protein</fullName>
    </submittedName>
</protein>
<reference evidence="2 3" key="1">
    <citation type="journal article" date="2015" name="Nature">
        <title>rRNA introns, odd ribosomes, and small enigmatic genomes across a large radiation of phyla.</title>
        <authorList>
            <person name="Brown C.T."/>
            <person name="Hug L.A."/>
            <person name="Thomas B.C."/>
            <person name="Sharon I."/>
            <person name="Castelle C.J."/>
            <person name="Singh A."/>
            <person name="Wilkins M.J."/>
            <person name="Williams K.H."/>
            <person name="Banfield J.F."/>
        </authorList>
    </citation>
    <scope>NUCLEOTIDE SEQUENCE [LARGE SCALE GENOMIC DNA]</scope>
</reference>
<organism evidence="2 3">
    <name type="scientific">Candidatus Giovannonibacteria bacterium GW2011_GWB1_44_23</name>
    <dbReference type="NCBI Taxonomy" id="1618652"/>
    <lineage>
        <taxon>Bacteria</taxon>
        <taxon>Candidatus Giovannoniibacteriota</taxon>
    </lineage>
</organism>
<sequence length="66" mass="7520">MEWGKEVVDIADAIEGYIRQGQREKALESFKNLRKITHIDQPPTYVLSPPLTEPHFGSGALPDENW</sequence>